<keyword evidence="4" id="KW-1185">Reference proteome</keyword>
<dbReference type="InterPro" id="IPR008502">
    <property type="entry name" value="Prolamin-like"/>
</dbReference>
<dbReference type="EMBL" id="JBFOLK010000010">
    <property type="protein sequence ID" value="KAL2479557.1"/>
    <property type="molecule type" value="Genomic_DNA"/>
</dbReference>
<protein>
    <recommendedName>
        <fullName evidence="2">Prolamin-like domain-containing protein</fullName>
    </recommendedName>
</protein>
<dbReference type="Pfam" id="PF05617">
    <property type="entry name" value="Prolamin_like"/>
    <property type="match status" value="1"/>
</dbReference>
<sequence length="126" mass="13238">MAFKVAAVKGGFVLFIVACMATSAVFGRSSDVTATPHLKFSTLGAISEVALAVEGFLPCLEALKGIEGCTGEIFKAVFELPLDASWCQFVNQIAKNCLPKGFPLSQVFLPIALENCINAPISPASI</sequence>
<dbReference type="Proteomes" id="UP001604336">
    <property type="component" value="Unassembled WGS sequence"/>
</dbReference>
<name>A0ABD1QUY5_9LAMI</name>
<dbReference type="AlphaFoldDB" id="A0ABD1QUY5"/>
<organism evidence="3 4">
    <name type="scientific">Abeliophyllum distichum</name>
    <dbReference type="NCBI Taxonomy" id="126358"/>
    <lineage>
        <taxon>Eukaryota</taxon>
        <taxon>Viridiplantae</taxon>
        <taxon>Streptophyta</taxon>
        <taxon>Embryophyta</taxon>
        <taxon>Tracheophyta</taxon>
        <taxon>Spermatophyta</taxon>
        <taxon>Magnoliopsida</taxon>
        <taxon>eudicotyledons</taxon>
        <taxon>Gunneridae</taxon>
        <taxon>Pentapetalae</taxon>
        <taxon>asterids</taxon>
        <taxon>lamiids</taxon>
        <taxon>Lamiales</taxon>
        <taxon>Oleaceae</taxon>
        <taxon>Forsythieae</taxon>
        <taxon>Abeliophyllum</taxon>
    </lineage>
</organism>
<evidence type="ECO:0000313" key="4">
    <source>
        <dbReference type="Proteomes" id="UP001604336"/>
    </source>
</evidence>
<accession>A0ABD1QUY5</accession>
<proteinExistence type="predicted"/>
<feature type="domain" description="Prolamin-like" evidence="2">
    <location>
        <begin position="59"/>
        <end position="104"/>
    </location>
</feature>
<keyword evidence="1" id="KW-0732">Signal</keyword>
<reference evidence="4" key="1">
    <citation type="submission" date="2024-07" db="EMBL/GenBank/DDBJ databases">
        <title>Two chromosome-level genome assemblies of Korean endemic species Abeliophyllum distichum and Forsythia ovata (Oleaceae).</title>
        <authorList>
            <person name="Jang H."/>
        </authorList>
    </citation>
    <scope>NUCLEOTIDE SEQUENCE [LARGE SCALE GENOMIC DNA]</scope>
</reference>
<gene>
    <name evidence="3" type="ORF">Adt_32523</name>
</gene>
<evidence type="ECO:0000256" key="1">
    <source>
        <dbReference type="ARBA" id="ARBA00022729"/>
    </source>
</evidence>
<evidence type="ECO:0000313" key="3">
    <source>
        <dbReference type="EMBL" id="KAL2479557.1"/>
    </source>
</evidence>
<comment type="caution">
    <text evidence="3">The sequence shown here is derived from an EMBL/GenBank/DDBJ whole genome shotgun (WGS) entry which is preliminary data.</text>
</comment>
<evidence type="ECO:0000259" key="2">
    <source>
        <dbReference type="Pfam" id="PF05617"/>
    </source>
</evidence>